<dbReference type="InterPro" id="IPR013406">
    <property type="entry name" value="CHP02574_addiction_mod"/>
</dbReference>
<evidence type="ECO:0000313" key="1">
    <source>
        <dbReference type="EMBL" id="MBS1257293.1"/>
    </source>
</evidence>
<dbReference type="NCBIfam" id="TIGR02574">
    <property type="entry name" value="stabl_TIGR02574"/>
    <property type="match status" value="1"/>
</dbReference>
<protein>
    <recommendedName>
        <fullName evidence="3">Addiction module protein</fullName>
    </recommendedName>
</protein>
<dbReference type="AlphaFoldDB" id="A0A941ZXW7"/>
<dbReference type="Pfam" id="PF09720">
    <property type="entry name" value="Unstab_antitox"/>
    <property type="match status" value="1"/>
</dbReference>
<organism evidence="1 2">
    <name type="scientific">Candidatus Scalindua arabica</name>
    <dbReference type="NCBI Taxonomy" id="1127984"/>
    <lineage>
        <taxon>Bacteria</taxon>
        <taxon>Pseudomonadati</taxon>
        <taxon>Planctomycetota</taxon>
        <taxon>Candidatus Brocadiia</taxon>
        <taxon>Candidatus Brocadiales</taxon>
        <taxon>Candidatus Scalinduaceae</taxon>
        <taxon>Candidatus Scalindua</taxon>
    </lineage>
</organism>
<sequence length="72" mass="8392">MKINDVPEILRLSVPEKILFVEDLWDSISSIDSDIPVPESHKNELDHRLEKHYSPGELLSIEELQARIEKKK</sequence>
<accession>A0A941ZXW7</accession>
<comment type="caution">
    <text evidence="1">The sequence shown here is derived from an EMBL/GenBank/DDBJ whole genome shotgun (WGS) entry which is preliminary data.</text>
</comment>
<gene>
    <name evidence="1" type="ORF">MAG551_00335</name>
</gene>
<evidence type="ECO:0000313" key="2">
    <source>
        <dbReference type="Proteomes" id="UP000722750"/>
    </source>
</evidence>
<reference evidence="1" key="1">
    <citation type="journal article" date="2021" name="ISME J.">
        <title>Fine-scale metabolic discontinuity in a stratified prokaryote microbiome of a Red Sea deep halocline.</title>
        <authorList>
            <person name="Michoud G."/>
            <person name="Ngugi D.K."/>
            <person name="Barozzi A."/>
            <person name="Merlino G."/>
            <person name="Calleja M.L."/>
            <person name="Delgado-Huertas A."/>
            <person name="Moran X.A.G."/>
            <person name="Daffonchio D."/>
        </authorList>
    </citation>
    <scope>NUCLEOTIDE SEQUENCE</scope>
    <source>
        <strain evidence="1">SuakinDeep_MAG55_1</strain>
    </source>
</reference>
<dbReference type="EMBL" id="JAANXD010000018">
    <property type="protein sequence ID" value="MBS1257293.1"/>
    <property type="molecule type" value="Genomic_DNA"/>
</dbReference>
<dbReference type="Proteomes" id="UP000722750">
    <property type="component" value="Unassembled WGS sequence"/>
</dbReference>
<evidence type="ECO:0008006" key="3">
    <source>
        <dbReference type="Google" id="ProtNLM"/>
    </source>
</evidence>
<proteinExistence type="predicted"/>
<name>A0A941ZXW7_9BACT</name>